<proteinExistence type="predicted"/>
<reference evidence="2" key="1">
    <citation type="submission" date="2018-05" db="EMBL/GenBank/DDBJ databases">
        <authorList>
            <person name="Lanie J.A."/>
            <person name="Ng W.-L."/>
            <person name="Kazmierczak K.M."/>
            <person name="Andrzejewski T.M."/>
            <person name="Davidsen T.M."/>
            <person name="Wayne K.J."/>
            <person name="Tettelin H."/>
            <person name="Glass J.I."/>
            <person name="Rusch D."/>
            <person name="Podicherti R."/>
            <person name="Tsui H.-C.T."/>
            <person name="Winkler M.E."/>
        </authorList>
    </citation>
    <scope>NUCLEOTIDE SEQUENCE</scope>
</reference>
<organism evidence="2">
    <name type="scientific">marine metagenome</name>
    <dbReference type="NCBI Taxonomy" id="408172"/>
    <lineage>
        <taxon>unclassified sequences</taxon>
        <taxon>metagenomes</taxon>
        <taxon>ecological metagenomes</taxon>
    </lineage>
</organism>
<sequence>MMKLPSRVTDIRTFSKEGRDQLSQAIIQPLEGFTESIEESISEYVSEATDDVDKGRRYLRWILTHIFEATEAEAEDAIIDGPNDCGIDARFYLSEKEIVLIQSKFGTSHSIEAIDHFVKNVERFQNSDQTTIKRPELAYLWNDINEKGVKIKLFYVTDQDVEYKSDDVEVIGIRQTVQHLAEREKKPTKDQEATIKFLNGYELHNTFNCAVPVIEIADLVKRVKRIVELNIRNDLGHRSKINKGIMKTLEEYPERLFEYNNGVVITVDDFKIKDKQILLKSPAIVNGAQSAHAILDRAQKTGNIGAEISVKIIKSPDDTHQRNITRYSNSQNAVRGKDNIALEDYWKSVSYQTETRTGYFFEIQAGSWDIKDASEKAKFQGNKIFNQYLPDSHKKRIVSKDAIQDYVAYFKQNPTEAYQAVSKFLPKGSKYEQVFPDELKDDYRFFLFPTLIRECAKNEFDYGPKNKIHPFKRYSTLFFVAVTGKLVHEHILKTKEEFNDDIDNLENIMKDVGLFKRILKLTDKVVTQTLDSTNVKKELAKVNESPHNLFSKSIYNYDMKEVIEHYISLESDEIDYIKKTISGI</sequence>
<dbReference type="Pfam" id="PF10592">
    <property type="entry name" value="AIPR"/>
    <property type="match status" value="1"/>
</dbReference>
<name>A0A382B514_9ZZZZ</name>
<feature type="domain" description="Abortive phage infection protein C-terminal" evidence="1">
    <location>
        <begin position="228"/>
        <end position="515"/>
    </location>
</feature>
<accession>A0A382B514</accession>
<evidence type="ECO:0000259" key="1">
    <source>
        <dbReference type="Pfam" id="PF10592"/>
    </source>
</evidence>
<dbReference type="AlphaFoldDB" id="A0A382B514"/>
<dbReference type="InterPro" id="IPR018891">
    <property type="entry name" value="AIPR_C"/>
</dbReference>
<evidence type="ECO:0000313" key="2">
    <source>
        <dbReference type="EMBL" id="SVB08362.1"/>
    </source>
</evidence>
<protein>
    <recommendedName>
        <fullName evidence="1">Abortive phage infection protein C-terminal domain-containing protein</fullName>
    </recommendedName>
</protein>
<gene>
    <name evidence="2" type="ORF">METZ01_LOCUS161216</name>
</gene>
<dbReference type="EMBL" id="UINC01028049">
    <property type="protein sequence ID" value="SVB08362.1"/>
    <property type="molecule type" value="Genomic_DNA"/>
</dbReference>